<gene>
    <name evidence="2" type="ORF">AQUCO_04100209v1</name>
</gene>
<proteinExistence type="predicted"/>
<protein>
    <recommendedName>
        <fullName evidence="1">Endonuclease/exonuclease/phosphatase domain-containing protein</fullName>
    </recommendedName>
</protein>
<evidence type="ECO:0000313" key="3">
    <source>
        <dbReference type="Proteomes" id="UP000230069"/>
    </source>
</evidence>
<dbReference type="AlphaFoldDB" id="A0A2G5CQP6"/>
<name>A0A2G5CQP6_AQUCA</name>
<evidence type="ECO:0000259" key="1">
    <source>
        <dbReference type="Pfam" id="PF03372"/>
    </source>
</evidence>
<dbReference type="FunCoup" id="A0A2G5CQP6">
    <property type="interactions" value="468"/>
</dbReference>
<dbReference type="Gene3D" id="3.60.10.10">
    <property type="entry name" value="Endonuclease/exonuclease/phosphatase"/>
    <property type="match status" value="1"/>
</dbReference>
<keyword evidence="3" id="KW-1185">Reference proteome</keyword>
<dbReference type="STRING" id="218851.A0A2G5CQP6"/>
<accession>A0A2G5CQP6</accession>
<dbReference type="OrthoDB" id="2866996at2759"/>
<dbReference type="EMBL" id="KZ305058">
    <property type="protein sequence ID" value="PIA33631.1"/>
    <property type="molecule type" value="Genomic_DNA"/>
</dbReference>
<dbReference type="PANTHER" id="PTHR12121">
    <property type="entry name" value="CARBON CATABOLITE REPRESSOR PROTEIN 4"/>
    <property type="match status" value="1"/>
</dbReference>
<dbReference type="InterPro" id="IPR050410">
    <property type="entry name" value="CCR4/nocturin_mRNA_transcr"/>
</dbReference>
<feature type="domain" description="Endonuclease/exonuclease/phosphatase" evidence="1">
    <location>
        <begin position="70"/>
        <end position="391"/>
    </location>
</feature>
<dbReference type="PANTHER" id="PTHR12121:SF68">
    <property type="entry name" value="CARBON CATABOLITE REPRESSOR PROTEIN 4 HOMOLOG 4-RELATED"/>
    <property type="match status" value="1"/>
</dbReference>
<dbReference type="Pfam" id="PF03372">
    <property type="entry name" value="Exo_endo_phos"/>
    <property type="match status" value="1"/>
</dbReference>
<dbReference type="InterPro" id="IPR005135">
    <property type="entry name" value="Endo/exonuclease/phosphatase"/>
</dbReference>
<dbReference type="InterPro" id="IPR036691">
    <property type="entry name" value="Endo/exonu/phosph_ase_sf"/>
</dbReference>
<dbReference type="SUPFAM" id="SSF56219">
    <property type="entry name" value="DNase I-like"/>
    <property type="match status" value="1"/>
</dbReference>
<sequence length="403" mass="44249">MAVVLSKGGLVGLKLGVGIGGGTLTTRFFCKMSKMMNVNMPCLPKFKSVVEDGKSTTSDDVAGFKFRVTSYNILAQVFVKSSFFPHSPSPCLRWKDRSEAILMVLKSLESDFLCVQELDKYDDFYKEKLEMNGYSSIYIQRSGKKRDGCGIFYKHNSAELLLEEKIEYNDLVPSVQDENLPCVSQRGDTEVTKNAASVVVEGAPPAKDHGDRGDPNDPCIRLKRDCVAIMGAFKLKDPSDHHVIVANTHLYWDPDLGDVKLAQAKYLQLRLSKFKSIISKKFGCNPSVIVCGDFNSTPGDKVYQCLVSGYSPTMPPLDSSEDLPIPLSSVYAFTGGEPAFTNCTPGFTDTIDYMFFSPCGYLKPVAVLELPGQDSSDVVGGLPNFLHPSDHLPIGADFEVIHA</sequence>
<organism evidence="2 3">
    <name type="scientific">Aquilegia coerulea</name>
    <name type="common">Rocky mountain columbine</name>
    <dbReference type="NCBI Taxonomy" id="218851"/>
    <lineage>
        <taxon>Eukaryota</taxon>
        <taxon>Viridiplantae</taxon>
        <taxon>Streptophyta</taxon>
        <taxon>Embryophyta</taxon>
        <taxon>Tracheophyta</taxon>
        <taxon>Spermatophyta</taxon>
        <taxon>Magnoliopsida</taxon>
        <taxon>Ranunculales</taxon>
        <taxon>Ranunculaceae</taxon>
        <taxon>Thalictroideae</taxon>
        <taxon>Aquilegia</taxon>
    </lineage>
</organism>
<evidence type="ECO:0000313" key="2">
    <source>
        <dbReference type="EMBL" id="PIA33631.1"/>
    </source>
</evidence>
<dbReference type="Proteomes" id="UP000230069">
    <property type="component" value="Unassembled WGS sequence"/>
</dbReference>
<dbReference type="InParanoid" id="A0A2G5CQP6"/>
<dbReference type="GO" id="GO:0000175">
    <property type="term" value="F:3'-5'-RNA exonuclease activity"/>
    <property type="evidence" value="ECO:0007669"/>
    <property type="project" value="TreeGrafter"/>
</dbReference>
<reference evidence="2 3" key="1">
    <citation type="submission" date="2017-09" db="EMBL/GenBank/DDBJ databases">
        <title>WGS assembly of Aquilegia coerulea Goldsmith.</title>
        <authorList>
            <person name="Hodges S."/>
            <person name="Kramer E."/>
            <person name="Nordborg M."/>
            <person name="Tomkins J."/>
            <person name="Borevitz J."/>
            <person name="Derieg N."/>
            <person name="Yan J."/>
            <person name="Mihaltcheva S."/>
            <person name="Hayes R.D."/>
            <person name="Rokhsar D."/>
        </authorList>
    </citation>
    <scope>NUCLEOTIDE SEQUENCE [LARGE SCALE GENOMIC DNA]</scope>
    <source>
        <strain evidence="3">cv. Goldsmith</strain>
    </source>
</reference>